<keyword evidence="7" id="KW-1185">Reference proteome</keyword>
<evidence type="ECO:0000256" key="2">
    <source>
        <dbReference type="ARBA" id="ARBA00010979"/>
    </source>
</evidence>
<comment type="subcellular location">
    <subcellularLocation>
        <location evidence="1">Nucleus</location>
    </subcellularLocation>
</comment>
<evidence type="ECO:0000256" key="4">
    <source>
        <dbReference type="SAM" id="MobiDB-lite"/>
    </source>
</evidence>
<comment type="similarity">
    <text evidence="2">Belongs to the SAS10 family.</text>
</comment>
<organism evidence="6 7">
    <name type="scientific">Blepharisma stoltei</name>
    <dbReference type="NCBI Taxonomy" id="1481888"/>
    <lineage>
        <taxon>Eukaryota</taxon>
        <taxon>Sar</taxon>
        <taxon>Alveolata</taxon>
        <taxon>Ciliophora</taxon>
        <taxon>Postciliodesmatophora</taxon>
        <taxon>Heterotrichea</taxon>
        <taxon>Heterotrichida</taxon>
        <taxon>Blepharismidae</taxon>
        <taxon>Blepharisma</taxon>
    </lineage>
</organism>
<evidence type="ECO:0000256" key="3">
    <source>
        <dbReference type="ARBA" id="ARBA00023242"/>
    </source>
</evidence>
<evidence type="ECO:0000259" key="5">
    <source>
        <dbReference type="Pfam" id="PF09368"/>
    </source>
</evidence>
<feature type="region of interest" description="Disordered" evidence="4">
    <location>
        <begin position="168"/>
        <end position="187"/>
    </location>
</feature>
<evidence type="ECO:0000313" key="6">
    <source>
        <dbReference type="EMBL" id="CAG9316933.1"/>
    </source>
</evidence>
<proteinExistence type="inferred from homology"/>
<reference evidence="6" key="1">
    <citation type="submission" date="2021-09" db="EMBL/GenBank/DDBJ databases">
        <authorList>
            <consortium name="AG Swart"/>
            <person name="Singh M."/>
            <person name="Singh A."/>
            <person name="Seah K."/>
            <person name="Emmerich C."/>
        </authorList>
    </citation>
    <scope>NUCLEOTIDE SEQUENCE</scope>
    <source>
        <strain evidence="6">ATCC30299</strain>
    </source>
</reference>
<evidence type="ECO:0000256" key="1">
    <source>
        <dbReference type="ARBA" id="ARBA00004123"/>
    </source>
</evidence>
<protein>
    <recommendedName>
        <fullName evidence="5">Sas10 C-terminal domain-containing protein</fullName>
    </recommendedName>
</protein>
<feature type="region of interest" description="Disordered" evidence="4">
    <location>
        <begin position="1"/>
        <end position="21"/>
    </location>
</feature>
<dbReference type="AlphaFoldDB" id="A0AAU9IV02"/>
<evidence type="ECO:0000313" key="7">
    <source>
        <dbReference type="Proteomes" id="UP001162131"/>
    </source>
</evidence>
<dbReference type="GO" id="GO:0032040">
    <property type="term" value="C:small-subunit processome"/>
    <property type="evidence" value="ECO:0007669"/>
    <property type="project" value="TreeGrafter"/>
</dbReference>
<comment type="caution">
    <text evidence="6">The sequence shown here is derived from an EMBL/GenBank/DDBJ whole genome shotgun (WGS) entry which is preliminary data.</text>
</comment>
<name>A0AAU9IV02_9CILI</name>
<dbReference type="Pfam" id="PF09368">
    <property type="entry name" value="Sas10"/>
    <property type="match status" value="1"/>
</dbReference>
<dbReference type="PANTHER" id="PTHR13237">
    <property type="entry name" value="SOMETHING ABOUT SILENCING PROTEIN 10-RELATED"/>
    <property type="match status" value="1"/>
</dbReference>
<feature type="domain" description="Sas10 C-terminal" evidence="5">
    <location>
        <begin position="192"/>
        <end position="258"/>
    </location>
</feature>
<dbReference type="InterPro" id="IPR018972">
    <property type="entry name" value="Sas10_C_dom"/>
</dbReference>
<sequence>MENWDRKDYYQSSESENEEEVAIEKLKERAQLIGEDDYIPELATHELDFNELTQDEQIELVERHSPELLHCIEDFQYTLESYKQMNEKFGKANLTPEGQSYYALRQKIFNLLFMHFSFYVMLKANGKPASNHPVINTIKNLIKLNKNIEKQEKSGTIKKEAKVPVAKHVEISEKNEKSNEKPKDDNYQRSVEAILKNKGIRRKRKKVDRNVRVKNKMKYLKKVKKRQSTYGYVERPKTDRYGGESTGIRKDIVKSIKIK</sequence>
<dbReference type="PANTHER" id="PTHR13237:SF8">
    <property type="entry name" value="SOMETHING ABOUT SILENCING PROTEIN 10"/>
    <property type="match status" value="1"/>
</dbReference>
<dbReference type="GO" id="GO:0000462">
    <property type="term" value="P:maturation of SSU-rRNA from tricistronic rRNA transcript (SSU-rRNA, 5.8S rRNA, LSU-rRNA)"/>
    <property type="evidence" value="ECO:0007669"/>
    <property type="project" value="TreeGrafter"/>
</dbReference>
<keyword evidence="3" id="KW-0539">Nucleus</keyword>
<accession>A0AAU9IV02</accession>
<dbReference type="EMBL" id="CAJZBQ010000017">
    <property type="protein sequence ID" value="CAG9316933.1"/>
    <property type="molecule type" value="Genomic_DNA"/>
</dbReference>
<gene>
    <name evidence="6" type="ORF">BSTOLATCC_MIC17564</name>
</gene>
<dbReference type="Proteomes" id="UP001162131">
    <property type="component" value="Unassembled WGS sequence"/>
</dbReference>